<dbReference type="Pfam" id="PF22481">
    <property type="entry name" value="DUF6985"/>
    <property type="match status" value="1"/>
</dbReference>
<evidence type="ECO:0000259" key="1">
    <source>
        <dbReference type="Pfam" id="PF22481"/>
    </source>
</evidence>
<dbReference type="InterPro" id="IPR054254">
    <property type="entry name" value="DUF6985"/>
</dbReference>
<name>A0A7G5XK48_9BACT</name>
<dbReference type="RefSeq" id="WP_182805264.1">
    <property type="nucleotide sequence ID" value="NZ_CP060007.1"/>
</dbReference>
<dbReference type="Proteomes" id="UP000515344">
    <property type="component" value="Chromosome"/>
</dbReference>
<organism evidence="2 3">
    <name type="scientific">Lacibacter sediminis</name>
    <dbReference type="NCBI Taxonomy" id="2760713"/>
    <lineage>
        <taxon>Bacteria</taxon>
        <taxon>Pseudomonadati</taxon>
        <taxon>Bacteroidota</taxon>
        <taxon>Chitinophagia</taxon>
        <taxon>Chitinophagales</taxon>
        <taxon>Chitinophagaceae</taxon>
        <taxon>Lacibacter</taxon>
    </lineage>
</organism>
<dbReference type="KEGG" id="lacs:H4075_06565"/>
<evidence type="ECO:0000313" key="3">
    <source>
        <dbReference type="Proteomes" id="UP000515344"/>
    </source>
</evidence>
<dbReference type="AlphaFoldDB" id="A0A7G5XK48"/>
<evidence type="ECO:0000313" key="2">
    <source>
        <dbReference type="EMBL" id="QNA45851.1"/>
    </source>
</evidence>
<sequence>MSTEITSNIIGQLQQDAQFPEWWKCAPVNIPFFENKKLTITYVGFEPDQDRSFIADADQAIANFLQLTATNRKAITALAYKNCTDFLEAVEYDEEDQPFKQLNDPHEIWNFIYPNEVFVSRRTKRDQDMYVQIDCECEWEQEHGLQLVFRQGKKITRISSIDGHVTEADAYDKPDEEDELLSKFHESGF</sequence>
<accession>A0A7G5XK48</accession>
<gene>
    <name evidence="2" type="ORF">H4075_06565</name>
</gene>
<feature type="domain" description="DUF6985" evidence="1">
    <location>
        <begin position="10"/>
        <end position="164"/>
    </location>
</feature>
<proteinExistence type="predicted"/>
<protein>
    <recommendedName>
        <fullName evidence="1">DUF6985 domain-containing protein</fullName>
    </recommendedName>
</protein>
<keyword evidence="3" id="KW-1185">Reference proteome</keyword>
<reference evidence="3" key="1">
    <citation type="submission" date="2020-08" db="EMBL/GenBank/DDBJ databases">
        <title>Lacibacter sp. S13-6-6 genome sequencing.</title>
        <authorList>
            <person name="Jin L."/>
        </authorList>
    </citation>
    <scope>NUCLEOTIDE SEQUENCE [LARGE SCALE GENOMIC DNA]</scope>
    <source>
        <strain evidence="3">S13-6-6</strain>
    </source>
</reference>
<dbReference type="EMBL" id="CP060007">
    <property type="protein sequence ID" value="QNA45851.1"/>
    <property type="molecule type" value="Genomic_DNA"/>
</dbReference>